<feature type="region of interest" description="Disordered" evidence="1">
    <location>
        <begin position="129"/>
        <end position="153"/>
    </location>
</feature>
<keyword evidence="2" id="KW-0812">Transmembrane</keyword>
<dbReference type="Proteomes" id="UP000234560">
    <property type="component" value="Chromosome"/>
</dbReference>
<reference evidence="4" key="2">
    <citation type="submission" date="2023-10" db="EMBL/GenBank/DDBJ databases">
        <authorList>
            <person name="Choi B."/>
        </authorList>
    </citation>
    <scope>NUCLEOTIDE SEQUENCE</scope>
    <source>
        <strain evidence="4">UMB0763</strain>
    </source>
</reference>
<dbReference type="AlphaFoldDB" id="A0AAF1BS82"/>
<dbReference type="KEGG" id="cpyr:CYJ47_12150"/>
<accession>A0AAF1BS82</accession>
<keyword evidence="3" id="KW-0732">Signal</keyword>
<keyword evidence="2" id="KW-1133">Transmembrane helix</keyword>
<evidence type="ECO:0000256" key="1">
    <source>
        <dbReference type="SAM" id="MobiDB-lite"/>
    </source>
</evidence>
<evidence type="ECO:0000256" key="2">
    <source>
        <dbReference type="SAM" id="Phobius"/>
    </source>
</evidence>
<proteinExistence type="predicted"/>
<evidence type="ECO:0000313" key="5">
    <source>
        <dbReference type="Proteomes" id="UP000234560"/>
    </source>
</evidence>
<name>A0AAF1BS82_9CORY</name>
<protein>
    <submittedName>
        <fullName evidence="4">Uncharacterized protein</fullName>
    </submittedName>
</protein>
<feature type="signal peptide" evidence="3">
    <location>
        <begin position="1"/>
        <end position="28"/>
    </location>
</feature>
<feature type="transmembrane region" description="Helical" evidence="2">
    <location>
        <begin position="162"/>
        <end position="180"/>
    </location>
</feature>
<sequence length="196" mass="20592">MKKLSTRTVAAVLSTSLAVGICVPAANAATVKITDNKCSISFTAEENSRIPEAAFVASDPITFNEASLRAKATGVDIATQQLTLKNLDNRLAAHRISQARYNRLANPIKERIAELTVLNQAYNKCAQGKEGNTEPIATAPQDQSPDSALSTADGHLNDAGKAVVAVSSIVVILGLIIAALPQLTPLLPPQIQAMLP</sequence>
<evidence type="ECO:0000313" key="4">
    <source>
        <dbReference type="EMBL" id="WOT01984.1"/>
    </source>
</evidence>
<organism evidence="4 5">
    <name type="scientific">Corynebacterium pyruviciproducens</name>
    <dbReference type="NCBI Taxonomy" id="598660"/>
    <lineage>
        <taxon>Bacteria</taxon>
        <taxon>Bacillati</taxon>
        <taxon>Actinomycetota</taxon>
        <taxon>Actinomycetes</taxon>
        <taxon>Mycobacteriales</taxon>
        <taxon>Corynebacteriaceae</taxon>
        <taxon>Corynebacterium</taxon>
    </lineage>
</organism>
<dbReference type="RefSeq" id="WP_101679495.1">
    <property type="nucleotide sequence ID" value="NZ_CAUPGZ010000018.1"/>
</dbReference>
<reference evidence="4" key="1">
    <citation type="submission" date="2017-12" db="EMBL/GenBank/DDBJ databases">
        <authorList>
            <person name="Thomas-White K."/>
            <person name="Wolfe A.J."/>
        </authorList>
    </citation>
    <scope>NUCLEOTIDE SEQUENCE</scope>
    <source>
        <strain evidence="4">UMB0763</strain>
    </source>
</reference>
<feature type="compositionally biased region" description="Polar residues" evidence="1">
    <location>
        <begin position="140"/>
        <end position="150"/>
    </location>
</feature>
<keyword evidence="2" id="KW-0472">Membrane</keyword>
<gene>
    <name evidence="4" type="ORF">CYJ47_12150</name>
</gene>
<feature type="chain" id="PRO_5042158543" evidence="3">
    <location>
        <begin position="29"/>
        <end position="196"/>
    </location>
</feature>
<dbReference type="EMBL" id="CP136958">
    <property type="protein sequence ID" value="WOT01984.1"/>
    <property type="molecule type" value="Genomic_DNA"/>
</dbReference>
<evidence type="ECO:0000256" key="3">
    <source>
        <dbReference type="SAM" id="SignalP"/>
    </source>
</evidence>